<name>A0ABD4JG96_9BACT</name>
<protein>
    <submittedName>
        <fullName evidence="2">Uncharacterized protein</fullName>
    </submittedName>
</protein>
<accession>A0ABD4JG96</accession>
<comment type="caution">
    <text evidence="2">The sequence shown here is derived from an EMBL/GenBank/DDBJ whole genome shotgun (WGS) entry which is preliminary data.</text>
</comment>
<feature type="compositionally biased region" description="Polar residues" evidence="1">
    <location>
        <begin position="14"/>
        <end position="33"/>
    </location>
</feature>
<evidence type="ECO:0000313" key="2">
    <source>
        <dbReference type="EMBL" id="MBE2985554.1"/>
    </source>
</evidence>
<dbReference type="AlphaFoldDB" id="A0ABD4JG96"/>
<sequence length="111" mass="12789">MNTYPNFPKPAVGSSHSIINPTLRSQSEAGYTTSRKKYTRAKREYSLDYPLLTMEQLAILESFFNENQGRSFKFTHPLENVERICIFAMDKFSISDNFSNHCSVKIDLVEV</sequence>
<dbReference type="RefSeq" id="WP_336613066.1">
    <property type="nucleotide sequence ID" value="NZ_JADBHS010000001.1"/>
</dbReference>
<dbReference type="EMBL" id="JADBHS010000001">
    <property type="protein sequence ID" value="MBE2985554.1"/>
    <property type="molecule type" value="Genomic_DNA"/>
</dbReference>
<organism evidence="2 3">
    <name type="scientific">Campylobacter californiensis</name>
    <dbReference type="NCBI Taxonomy" id="1032243"/>
    <lineage>
        <taxon>Bacteria</taxon>
        <taxon>Pseudomonadati</taxon>
        <taxon>Campylobacterota</taxon>
        <taxon>Epsilonproteobacteria</taxon>
        <taxon>Campylobacterales</taxon>
        <taxon>Campylobacteraceae</taxon>
        <taxon>Campylobacter</taxon>
    </lineage>
</organism>
<evidence type="ECO:0000313" key="3">
    <source>
        <dbReference type="Proteomes" id="UP001318760"/>
    </source>
</evidence>
<proteinExistence type="predicted"/>
<feature type="region of interest" description="Disordered" evidence="1">
    <location>
        <begin position="1"/>
        <end position="35"/>
    </location>
</feature>
<evidence type="ECO:0000256" key="1">
    <source>
        <dbReference type="SAM" id="MobiDB-lite"/>
    </source>
</evidence>
<reference evidence="2 3" key="1">
    <citation type="submission" date="2020-10" db="EMBL/GenBank/DDBJ databases">
        <title>Campylobacter californiensis sp. nov. isolated from cattle and feral swine in California.</title>
        <authorList>
            <person name="Miller W.G."/>
        </authorList>
    </citation>
    <scope>NUCLEOTIDE SEQUENCE [LARGE SCALE GENOMIC DNA]</scope>
    <source>
        <strain evidence="2 3">RM12919</strain>
    </source>
</reference>
<gene>
    <name evidence="2" type="ORF">CCAL12919_00195</name>
</gene>
<dbReference type="Proteomes" id="UP001318760">
    <property type="component" value="Unassembled WGS sequence"/>
</dbReference>